<dbReference type="Gene3D" id="3.90.550.10">
    <property type="entry name" value="Spore Coat Polysaccharide Biosynthesis Protein SpsA, Chain A"/>
    <property type="match status" value="1"/>
</dbReference>
<comment type="catalytic activity">
    <reaction evidence="12">
        <text>a di-trans,poly-cis-dolichyl phosphate + UDP-alpha-D-glucose = a di-trans,poly-cis-dolichyl beta-D-glucosyl phosphate + UDP</text>
        <dbReference type="Rhea" id="RHEA:15401"/>
        <dbReference type="Rhea" id="RHEA-COMP:19498"/>
        <dbReference type="Rhea" id="RHEA-COMP:19502"/>
        <dbReference type="ChEBI" id="CHEBI:57525"/>
        <dbReference type="ChEBI" id="CHEBI:57683"/>
        <dbReference type="ChEBI" id="CHEBI:58223"/>
        <dbReference type="ChEBI" id="CHEBI:58885"/>
        <dbReference type="EC" id="2.4.1.117"/>
    </reaction>
    <physiologicalReaction direction="left-to-right" evidence="12">
        <dbReference type="Rhea" id="RHEA:15402"/>
    </physiologicalReaction>
</comment>
<evidence type="ECO:0000259" key="13">
    <source>
        <dbReference type="Pfam" id="PF00535"/>
    </source>
</evidence>
<dbReference type="PANTHER" id="PTHR10859">
    <property type="entry name" value="GLYCOSYL TRANSFERASE"/>
    <property type="match status" value="1"/>
</dbReference>
<reference evidence="14 15" key="1">
    <citation type="submission" date="2007-08" db="EMBL/GenBank/DDBJ databases">
        <title>Complete sequence of Roseiflexus castenholzii DSM 13941.</title>
        <authorList>
            <consortium name="US DOE Joint Genome Institute"/>
            <person name="Copeland A."/>
            <person name="Lucas S."/>
            <person name="Lapidus A."/>
            <person name="Barry K."/>
            <person name="Glavina del Rio T."/>
            <person name="Dalin E."/>
            <person name="Tice H."/>
            <person name="Pitluck S."/>
            <person name="Thompson L.S."/>
            <person name="Brettin T."/>
            <person name="Bruce D."/>
            <person name="Detter J.C."/>
            <person name="Han C."/>
            <person name="Tapia R."/>
            <person name="Schmutz J."/>
            <person name="Larimer F."/>
            <person name="Land M."/>
            <person name="Hauser L."/>
            <person name="Kyrpides N."/>
            <person name="Mikhailova N."/>
            <person name="Bryant D.A."/>
            <person name="Hanada S."/>
            <person name="Tsukatani Y."/>
            <person name="Richardson P."/>
        </authorList>
    </citation>
    <scope>NUCLEOTIDE SEQUENCE [LARGE SCALE GENOMIC DNA]</scope>
    <source>
        <strain evidence="15">DSM 13941 / HLO8</strain>
    </source>
</reference>
<dbReference type="STRING" id="383372.Rcas_1701"/>
<evidence type="ECO:0000256" key="3">
    <source>
        <dbReference type="ARBA" id="ARBA00006739"/>
    </source>
</evidence>
<dbReference type="InterPro" id="IPR001173">
    <property type="entry name" value="Glyco_trans_2-like"/>
</dbReference>
<dbReference type="GO" id="GO:0004581">
    <property type="term" value="F:dolichyl-phosphate beta-glucosyltransferase activity"/>
    <property type="evidence" value="ECO:0007669"/>
    <property type="project" value="UniProtKB-EC"/>
</dbReference>
<evidence type="ECO:0000256" key="5">
    <source>
        <dbReference type="ARBA" id="ARBA00022676"/>
    </source>
</evidence>
<evidence type="ECO:0000256" key="6">
    <source>
        <dbReference type="ARBA" id="ARBA00022679"/>
    </source>
</evidence>
<organism evidence="14 15">
    <name type="scientific">Roseiflexus castenholzii (strain DSM 13941 / HLO8)</name>
    <dbReference type="NCBI Taxonomy" id="383372"/>
    <lineage>
        <taxon>Bacteria</taxon>
        <taxon>Bacillati</taxon>
        <taxon>Chloroflexota</taxon>
        <taxon>Chloroflexia</taxon>
        <taxon>Chloroflexales</taxon>
        <taxon>Roseiflexineae</taxon>
        <taxon>Roseiflexaceae</taxon>
        <taxon>Roseiflexus</taxon>
    </lineage>
</organism>
<comment type="similarity">
    <text evidence="3">Belongs to the glycosyltransferase 2 family.</text>
</comment>
<dbReference type="RefSeq" id="WP_012120220.1">
    <property type="nucleotide sequence ID" value="NC_009767.1"/>
</dbReference>
<dbReference type="InterPro" id="IPR029044">
    <property type="entry name" value="Nucleotide-diphossugar_trans"/>
</dbReference>
<evidence type="ECO:0000256" key="2">
    <source>
        <dbReference type="ARBA" id="ARBA00004922"/>
    </source>
</evidence>
<gene>
    <name evidence="14" type="ordered locus">Rcas_1701</name>
</gene>
<evidence type="ECO:0000256" key="10">
    <source>
        <dbReference type="ARBA" id="ARBA00022989"/>
    </source>
</evidence>
<dbReference type="eggNOG" id="COG1215">
    <property type="taxonomic scope" value="Bacteria"/>
</dbReference>
<evidence type="ECO:0000256" key="4">
    <source>
        <dbReference type="ARBA" id="ARBA00012583"/>
    </source>
</evidence>
<dbReference type="AlphaFoldDB" id="A7NJX3"/>
<dbReference type="CAZy" id="GT2">
    <property type="family name" value="Glycosyltransferase Family 2"/>
</dbReference>
<keyword evidence="8" id="KW-0256">Endoplasmic reticulum</keyword>
<evidence type="ECO:0000256" key="11">
    <source>
        <dbReference type="ARBA" id="ARBA00023136"/>
    </source>
</evidence>
<dbReference type="EMBL" id="CP000804">
    <property type="protein sequence ID" value="ABU57793.1"/>
    <property type="molecule type" value="Genomic_DNA"/>
</dbReference>
<dbReference type="Pfam" id="PF00535">
    <property type="entry name" value="Glycos_transf_2"/>
    <property type="match status" value="1"/>
</dbReference>
<sequence>MTSIESSPYLSVVIPAYNEERRLPATLRRVLDYLAQQPYASEVIVADDGSSDGTAAYVDRQLDVHRNLFLLRLDHRGKGYAVRSGALMARGEYILLCDADPAVPIEEWERLRRYLESGYDVAIGSREGLGARRIGEPWYRHIMGRIFNTIVRLVAVGGIQDTQCGFKALRRAVAHDLFRRVRIYGDDAPQVEGAAVTAYDVELLYLAVRRGYRIAEVPVVWQYGEETKVNPLRDSWRNLRDVLKVRWYALRGRYAGLDAPLATMAEESARRTIDIR</sequence>
<keyword evidence="9" id="KW-0735">Signal-anchor</keyword>
<dbReference type="KEGG" id="rca:Rcas_1701"/>
<feature type="domain" description="Glycosyltransferase 2-like" evidence="13">
    <location>
        <begin position="11"/>
        <end position="178"/>
    </location>
</feature>
<dbReference type="HOGENOM" id="CLU_033536_9_0_0"/>
<dbReference type="OrthoDB" id="9810303at2"/>
<protein>
    <recommendedName>
        <fullName evidence="4">dolichyl-phosphate beta-glucosyltransferase</fullName>
        <ecNumber evidence="4">2.4.1.117</ecNumber>
    </recommendedName>
</protein>
<dbReference type="SUPFAM" id="SSF53448">
    <property type="entry name" value="Nucleotide-diphospho-sugar transferases"/>
    <property type="match status" value="1"/>
</dbReference>
<dbReference type="CDD" id="cd04188">
    <property type="entry name" value="DPG_synthase"/>
    <property type="match status" value="1"/>
</dbReference>
<evidence type="ECO:0000256" key="7">
    <source>
        <dbReference type="ARBA" id="ARBA00022692"/>
    </source>
</evidence>
<keyword evidence="11" id="KW-0472">Membrane</keyword>
<keyword evidence="5" id="KW-0328">Glycosyltransferase</keyword>
<keyword evidence="15" id="KW-1185">Reference proteome</keyword>
<comment type="subcellular location">
    <subcellularLocation>
        <location evidence="1">Endoplasmic reticulum membrane</location>
        <topology evidence="1">Single-pass membrane protein</topology>
    </subcellularLocation>
</comment>
<dbReference type="GO" id="GO:0006487">
    <property type="term" value="P:protein N-linked glycosylation"/>
    <property type="evidence" value="ECO:0007669"/>
    <property type="project" value="TreeGrafter"/>
</dbReference>
<evidence type="ECO:0000256" key="1">
    <source>
        <dbReference type="ARBA" id="ARBA00004389"/>
    </source>
</evidence>
<evidence type="ECO:0000313" key="15">
    <source>
        <dbReference type="Proteomes" id="UP000000263"/>
    </source>
</evidence>
<keyword evidence="10" id="KW-1133">Transmembrane helix</keyword>
<name>A7NJX3_ROSCS</name>
<dbReference type="EC" id="2.4.1.117" evidence="4"/>
<dbReference type="PANTHER" id="PTHR10859:SF91">
    <property type="entry name" value="DOLICHYL-PHOSPHATE BETA-GLUCOSYLTRANSFERASE"/>
    <property type="match status" value="1"/>
</dbReference>
<comment type="pathway">
    <text evidence="2">Protein modification; protein glycosylation.</text>
</comment>
<evidence type="ECO:0000313" key="14">
    <source>
        <dbReference type="EMBL" id="ABU57793.1"/>
    </source>
</evidence>
<evidence type="ECO:0000256" key="8">
    <source>
        <dbReference type="ARBA" id="ARBA00022824"/>
    </source>
</evidence>
<keyword evidence="6 14" id="KW-0808">Transferase</keyword>
<dbReference type="Proteomes" id="UP000000263">
    <property type="component" value="Chromosome"/>
</dbReference>
<proteinExistence type="inferred from homology"/>
<evidence type="ECO:0000256" key="12">
    <source>
        <dbReference type="ARBA" id="ARBA00045097"/>
    </source>
</evidence>
<accession>A7NJX3</accession>
<dbReference type="InterPro" id="IPR035518">
    <property type="entry name" value="DPG_synthase"/>
</dbReference>
<keyword evidence="7" id="KW-0812">Transmembrane</keyword>
<evidence type="ECO:0000256" key="9">
    <source>
        <dbReference type="ARBA" id="ARBA00022968"/>
    </source>
</evidence>